<reference evidence="6 7" key="1">
    <citation type="submission" date="2019-06" db="EMBL/GenBank/DDBJ databases">
        <title>Persicimonas caeni gen. nov., sp. nov., a predatory bacterium isolated from solar saltern.</title>
        <authorList>
            <person name="Wang S."/>
        </authorList>
    </citation>
    <scope>NUCLEOTIDE SEQUENCE [LARGE SCALE GENOMIC DNA]</scope>
    <source>
        <strain evidence="6 7">YN101</strain>
    </source>
</reference>
<evidence type="ECO:0000256" key="4">
    <source>
        <dbReference type="ARBA" id="ARBA00023136"/>
    </source>
</evidence>
<organism evidence="6 7">
    <name type="scientific">Persicimonas caeni</name>
    <dbReference type="NCBI Taxonomy" id="2292766"/>
    <lineage>
        <taxon>Bacteria</taxon>
        <taxon>Deltaproteobacteria</taxon>
        <taxon>Bradymonadales</taxon>
        <taxon>Bradymonadaceae</taxon>
        <taxon>Persicimonas</taxon>
    </lineage>
</organism>
<keyword evidence="5" id="KW-0975">Bacterial flagellum</keyword>
<evidence type="ECO:0000313" key="7">
    <source>
        <dbReference type="Proteomes" id="UP000315995"/>
    </source>
</evidence>
<dbReference type="NCBIfam" id="TIGR03500">
    <property type="entry name" value="FliO_TIGR"/>
    <property type="match status" value="1"/>
</dbReference>
<evidence type="ECO:0000256" key="5">
    <source>
        <dbReference type="RuleBase" id="RU362064"/>
    </source>
</evidence>
<dbReference type="Proteomes" id="UP000315995">
    <property type="component" value="Chromosome"/>
</dbReference>
<comment type="subcellular location">
    <subcellularLocation>
        <location evidence="5">Cell membrane</location>
    </subcellularLocation>
    <subcellularLocation>
        <location evidence="5">Bacterial flagellum basal body</location>
    </subcellularLocation>
</comment>
<keyword evidence="1 5" id="KW-1003">Cell membrane</keyword>
<keyword evidence="6" id="KW-0282">Flagellum</keyword>
<comment type="similarity">
    <text evidence="5">Belongs to the FliO/MopB family.</text>
</comment>
<dbReference type="EMBL" id="CP041186">
    <property type="protein sequence ID" value="QDG51659.1"/>
    <property type="molecule type" value="Genomic_DNA"/>
</dbReference>
<evidence type="ECO:0000256" key="2">
    <source>
        <dbReference type="ARBA" id="ARBA00022692"/>
    </source>
</evidence>
<evidence type="ECO:0000313" key="6">
    <source>
        <dbReference type="EMBL" id="QDG51659.1"/>
    </source>
</evidence>
<dbReference type="AlphaFoldDB" id="A0A4Y6PU63"/>
<evidence type="ECO:0000256" key="3">
    <source>
        <dbReference type="ARBA" id="ARBA00022989"/>
    </source>
</evidence>
<dbReference type="InterPro" id="IPR022781">
    <property type="entry name" value="Flagellar_biosynth_FliO"/>
</dbReference>
<keyword evidence="6" id="KW-0966">Cell projection</keyword>
<name>A0A4Y6PU63_PERCE</name>
<keyword evidence="7" id="KW-1185">Reference proteome</keyword>
<evidence type="ECO:0000256" key="1">
    <source>
        <dbReference type="ARBA" id="ARBA00022475"/>
    </source>
</evidence>
<accession>A0A5B8Y509</accession>
<protein>
    <recommendedName>
        <fullName evidence="5">Flagellar protein</fullName>
    </recommendedName>
</protein>
<dbReference type="Pfam" id="PF04347">
    <property type="entry name" value="FliO"/>
    <property type="match status" value="1"/>
</dbReference>
<dbReference type="GO" id="GO:0044781">
    <property type="term" value="P:bacterial-type flagellum organization"/>
    <property type="evidence" value="ECO:0007669"/>
    <property type="project" value="UniProtKB-UniRule"/>
</dbReference>
<dbReference type="GO" id="GO:0005886">
    <property type="term" value="C:plasma membrane"/>
    <property type="evidence" value="ECO:0007669"/>
    <property type="project" value="UniProtKB-SubCell"/>
</dbReference>
<proteinExistence type="inferred from homology"/>
<dbReference type="GO" id="GO:0009425">
    <property type="term" value="C:bacterial-type flagellum basal body"/>
    <property type="evidence" value="ECO:0007669"/>
    <property type="project" value="UniProtKB-SubCell"/>
</dbReference>
<keyword evidence="3 5" id="KW-1133">Transmembrane helix</keyword>
<keyword evidence="4 5" id="KW-0472">Membrane</keyword>
<sequence length="144" mass="15275">MNISKHRKTAFILAGLILLGGALLLAFPVSQPPAPAADVAAQTPAVHSDYGGMLLKMVISVGLVCLLAYAILRWGLGRLAGVQAGTERMEILDRLSVGPNRSIMVVRVASRFLVIGNTETGISLLSELSEEDACEFLVSQVSEE</sequence>
<accession>A0A4Y6PU63</accession>
<dbReference type="RefSeq" id="WP_141198139.1">
    <property type="nucleotide sequence ID" value="NZ_CP041186.1"/>
</dbReference>
<feature type="transmembrane region" description="Helical" evidence="5">
    <location>
        <begin position="52"/>
        <end position="72"/>
    </location>
</feature>
<keyword evidence="6" id="KW-0969">Cilium</keyword>
<keyword evidence="2 5" id="KW-0812">Transmembrane</keyword>
<gene>
    <name evidence="6" type="primary">fliO</name>
    <name evidence="6" type="ORF">FIV42_13140</name>
</gene>
<dbReference type="OrthoDB" id="5472171at2"/>